<dbReference type="STRING" id="647171.MetfoDRAFT_1636"/>
<feature type="transmembrane region" description="Helical" evidence="1">
    <location>
        <begin position="29"/>
        <end position="51"/>
    </location>
</feature>
<protein>
    <submittedName>
        <fullName evidence="2">Uncharacterized protein</fullName>
    </submittedName>
</protein>
<evidence type="ECO:0000313" key="2">
    <source>
        <dbReference type="EMBL" id="EHP84529.1"/>
    </source>
</evidence>
<accession>H1L0R2</accession>
<feature type="transmembrane region" description="Helical" evidence="1">
    <location>
        <begin position="7"/>
        <end position="23"/>
    </location>
</feature>
<reference evidence="2 3" key="1">
    <citation type="submission" date="2011-09" db="EMBL/GenBank/DDBJ databases">
        <title>The draft genome of Methanotorris formicicus Mc-S-70.</title>
        <authorList>
            <consortium name="US DOE Joint Genome Institute (JGI-PGF)"/>
            <person name="Lucas S."/>
            <person name="Han J."/>
            <person name="Lapidus A."/>
            <person name="Cheng J.-F."/>
            <person name="Goodwin L."/>
            <person name="Pitluck S."/>
            <person name="Peters L."/>
            <person name="Land M.L."/>
            <person name="Hauser L."/>
            <person name="Sieprawska-Lupa M."/>
            <person name="Takai K."/>
            <person name="Miyazaki J."/>
            <person name="Whitman W."/>
            <person name="Woyke T.J."/>
        </authorList>
    </citation>
    <scope>NUCLEOTIDE SEQUENCE [LARGE SCALE GENOMIC DNA]</scope>
    <source>
        <strain evidence="2 3">Mc-S-70</strain>
    </source>
</reference>
<keyword evidence="1" id="KW-0472">Membrane</keyword>
<dbReference type="AlphaFoldDB" id="H1L0R2"/>
<evidence type="ECO:0000256" key="1">
    <source>
        <dbReference type="SAM" id="Phobius"/>
    </source>
</evidence>
<keyword evidence="1" id="KW-1133">Transmembrane helix</keyword>
<dbReference type="Proteomes" id="UP000003706">
    <property type="component" value="Unassembled WGS sequence"/>
</dbReference>
<organism evidence="2 3">
    <name type="scientific">Methanotorris formicicus Mc-S-70</name>
    <dbReference type="NCBI Taxonomy" id="647171"/>
    <lineage>
        <taxon>Archaea</taxon>
        <taxon>Methanobacteriati</taxon>
        <taxon>Methanobacteriota</taxon>
        <taxon>Methanomada group</taxon>
        <taxon>Methanococci</taxon>
        <taxon>Methanococcales</taxon>
        <taxon>Methanocaldococcaceae</taxon>
        <taxon>Methanotorris</taxon>
    </lineage>
</organism>
<dbReference type="RefSeq" id="WP_007045060.1">
    <property type="nucleotide sequence ID" value="NZ_AGJL01000050.1"/>
</dbReference>
<proteinExistence type="predicted"/>
<evidence type="ECO:0000313" key="3">
    <source>
        <dbReference type="Proteomes" id="UP000003706"/>
    </source>
</evidence>
<sequence length="67" mass="7634">MTPEKKSGLICLILSFIGFGILLTTNSEIVTYMVFSIFTPMFIYGIGMFLIPPTRRKKDGQIPFRGW</sequence>
<gene>
    <name evidence="2" type="ORF">MetfoDRAFT_1636</name>
</gene>
<comment type="caution">
    <text evidence="2">The sequence shown here is derived from an EMBL/GenBank/DDBJ whole genome shotgun (WGS) entry which is preliminary data.</text>
</comment>
<keyword evidence="3" id="KW-1185">Reference proteome</keyword>
<name>H1L0R2_9EURY</name>
<keyword evidence="1" id="KW-0812">Transmembrane</keyword>
<dbReference type="OrthoDB" id="63751at2157"/>
<dbReference type="EMBL" id="AGJL01000050">
    <property type="protein sequence ID" value="EHP84529.1"/>
    <property type="molecule type" value="Genomic_DNA"/>
</dbReference>